<accession>A0A1N6Y4Z6</accession>
<name>A0A1N6Y4Z6_9FLAO</name>
<dbReference type="AlphaFoldDB" id="A0A1N6Y4Z6"/>
<keyword evidence="2" id="KW-1185">Reference proteome</keyword>
<sequence>MVSSSILECSATETQKCIGNLVVDEVSSCFEAHRKITTST</sequence>
<evidence type="ECO:0000313" key="2">
    <source>
        <dbReference type="Proteomes" id="UP000186953"/>
    </source>
</evidence>
<dbReference type="Proteomes" id="UP000186953">
    <property type="component" value="Unassembled WGS sequence"/>
</dbReference>
<evidence type="ECO:0000313" key="1">
    <source>
        <dbReference type="EMBL" id="SIR09658.1"/>
    </source>
</evidence>
<dbReference type="STRING" id="228959.SAMN05421797_10680"/>
<dbReference type="EMBL" id="FTMA01000006">
    <property type="protein sequence ID" value="SIR09658.1"/>
    <property type="molecule type" value="Genomic_DNA"/>
</dbReference>
<reference evidence="2" key="1">
    <citation type="submission" date="2017-01" db="EMBL/GenBank/DDBJ databases">
        <authorList>
            <person name="Varghese N."/>
            <person name="Submissions S."/>
        </authorList>
    </citation>
    <scope>NUCLEOTIDE SEQUENCE [LARGE SCALE GENOMIC DNA]</scope>
    <source>
        <strain evidence="2">DSM 15366</strain>
    </source>
</reference>
<protein>
    <submittedName>
        <fullName evidence="1">Uncharacterized protein</fullName>
    </submittedName>
</protein>
<proteinExistence type="predicted"/>
<gene>
    <name evidence="1" type="ORF">SAMN05421797_10680</name>
</gene>
<organism evidence="1 2">
    <name type="scientific">Maribacter ulvicola</name>
    <dbReference type="NCBI Taxonomy" id="228959"/>
    <lineage>
        <taxon>Bacteria</taxon>
        <taxon>Pseudomonadati</taxon>
        <taxon>Bacteroidota</taxon>
        <taxon>Flavobacteriia</taxon>
        <taxon>Flavobacteriales</taxon>
        <taxon>Flavobacteriaceae</taxon>
        <taxon>Maribacter</taxon>
    </lineage>
</organism>